<sequence>AVGMIAGAFGSHGLKARPGITHEKVSAWTTAAHYTIFNGLGLLLVSNHPRFAIHRFAGPAIAVGGFIFSSSIMALILAR</sequence>
<accession>W4KPN8</accession>
<keyword evidence="1" id="KW-0812">Transmembrane</keyword>
<dbReference type="Pfam" id="PF04241">
    <property type="entry name" value="DUF423"/>
    <property type="match status" value="1"/>
</dbReference>
<dbReference type="STRING" id="747525.W4KPN8"/>
<dbReference type="Proteomes" id="UP000030671">
    <property type="component" value="Unassembled WGS sequence"/>
</dbReference>
<dbReference type="RefSeq" id="XP_009541257.1">
    <property type="nucleotide sequence ID" value="XM_009542962.1"/>
</dbReference>
<dbReference type="AlphaFoldDB" id="W4KPN8"/>
<proteinExistence type="predicted"/>
<evidence type="ECO:0000313" key="3">
    <source>
        <dbReference type="Proteomes" id="UP000030671"/>
    </source>
</evidence>
<keyword evidence="1" id="KW-0472">Membrane</keyword>
<dbReference type="InParanoid" id="W4KPN8"/>
<feature type="non-terminal residue" evidence="2">
    <location>
        <position position="79"/>
    </location>
</feature>
<feature type="non-terminal residue" evidence="2">
    <location>
        <position position="1"/>
    </location>
</feature>
<evidence type="ECO:0000256" key="1">
    <source>
        <dbReference type="SAM" id="Phobius"/>
    </source>
</evidence>
<dbReference type="FunCoup" id="W4KPN8">
    <property type="interactions" value="50"/>
</dbReference>
<dbReference type="EMBL" id="KI925454">
    <property type="protein sequence ID" value="ETW87345.1"/>
    <property type="molecule type" value="Genomic_DNA"/>
</dbReference>
<evidence type="ECO:0008006" key="4">
    <source>
        <dbReference type="Google" id="ProtNLM"/>
    </source>
</evidence>
<protein>
    <recommendedName>
        <fullName evidence="4">DUF423-domain-containing protein</fullName>
    </recommendedName>
</protein>
<organism evidence="2 3">
    <name type="scientific">Heterobasidion irregulare (strain TC 32-1)</name>
    <dbReference type="NCBI Taxonomy" id="747525"/>
    <lineage>
        <taxon>Eukaryota</taxon>
        <taxon>Fungi</taxon>
        <taxon>Dikarya</taxon>
        <taxon>Basidiomycota</taxon>
        <taxon>Agaricomycotina</taxon>
        <taxon>Agaricomycetes</taxon>
        <taxon>Russulales</taxon>
        <taxon>Bondarzewiaceae</taxon>
        <taxon>Heterobasidion</taxon>
        <taxon>Heterobasidion annosum species complex</taxon>
    </lineage>
</organism>
<dbReference type="KEGG" id="hir:HETIRDRAFT_244337"/>
<keyword evidence="1" id="KW-1133">Transmembrane helix</keyword>
<dbReference type="GeneID" id="20669044"/>
<name>W4KPN8_HETIT</name>
<gene>
    <name evidence="2" type="ORF">HETIRDRAFT_244337</name>
</gene>
<dbReference type="InterPro" id="IPR006696">
    <property type="entry name" value="DUF423"/>
</dbReference>
<reference evidence="2 3" key="1">
    <citation type="journal article" date="2012" name="New Phytol.">
        <title>Insight into trade-off between wood decay and parasitism from the genome of a fungal forest pathogen.</title>
        <authorList>
            <person name="Olson A."/>
            <person name="Aerts A."/>
            <person name="Asiegbu F."/>
            <person name="Belbahri L."/>
            <person name="Bouzid O."/>
            <person name="Broberg A."/>
            <person name="Canback B."/>
            <person name="Coutinho P.M."/>
            <person name="Cullen D."/>
            <person name="Dalman K."/>
            <person name="Deflorio G."/>
            <person name="van Diepen L.T."/>
            <person name="Dunand C."/>
            <person name="Duplessis S."/>
            <person name="Durling M."/>
            <person name="Gonthier P."/>
            <person name="Grimwood J."/>
            <person name="Fossdal C.G."/>
            <person name="Hansson D."/>
            <person name="Henrissat B."/>
            <person name="Hietala A."/>
            <person name="Himmelstrand K."/>
            <person name="Hoffmeister D."/>
            <person name="Hogberg N."/>
            <person name="James T.Y."/>
            <person name="Karlsson M."/>
            <person name="Kohler A."/>
            <person name="Kues U."/>
            <person name="Lee Y.H."/>
            <person name="Lin Y.C."/>
            <person name="Lind M."/>
            <person name="Lindquist E."/>
            <person name="Lombard V."/>
            <person name="Lucas S."/>
            <person name="Lunden K."/>
            <person name="Morin E."/>
            <person name="Murat C."/>
            <person name="Park J."/>
            <person name="Raffaello T."/>
            <person name="Rouze P."/>
            <person name="Salamov A."/>
            <person name="Schmutz J."/>
            <person name="Solheim H."/>
            <person name="Stahlberg J."/>
            <person name="Velez H."/>
            <person name="de Vries R.P."/>
            <person name="Wiebenga A."/>
            <person name="Woodward S."/>
            <person name="Yakovlev I."/>
            <person name="Garbelotto M."/>
            <person name="Martin F."/>
            <person name="Grigoriev I.V."/>
            <person name="Stenlid J."/>
        </authorList>
    </citation>
    <scope>NUCLEOTIDE SEQUENCE [LARGE SCALE GENOMIC DNA]</scope>
    <source>
        <strain evidence="2 3">TC 32-1</strain>
    </source>
</reference>
<dbReference type="HOGENOM" id="CLU_096548_0_2_1"/>
<dbReference type="OrthoDB" id="269173at2759"/>
<feature type="transmembrane region" description="Helical" evidence="1">
    <location>
        <begin position="57"/>
        <end position="78"/>
    </location>
</feature>
<keyword evidence="3" id="KW-1185">Reference proteome</keyword>
<evidence type="ECO:0000313" key="2">
    <source>
        <dbReference type="EMBL" id="ETW87345.1"/>
    </source>
</evidence>